<evidence type="ECO:0000259" key="3">
    <source>
        <dbReference type="SMART" id="SM00563"/>
    </source>
</evidence>
<dbReference type="RefSeq" id="WP_116178366.1">
    <property type="nucleotide sequence ID" value="NZ_CP144375.1"/>
</dbReference>
<dbReference type="EMBL" id="QUNO01000012">
    <property type="protein sequence ID" value="REH41203.1"/>
    <property type="molecule type" value="Genomic_DNA"/>
</dbReference>
<name>A0A3E0HAY2_9PSEU</name>
<dbReference type="GO" id="GO:0005886">
    <property type="term" value="C:plasma membrane"/>
    <property type="evidence" value="ECO:0007669"/>
    <property type="project" value="TreeGrafter"/>
</dbReference>
<dbReference type="SMART" id="SM00563">
    <property type="entry name" value="PlsC"/>
    <property type="match status" value="1"/>
</dbReference>
<dbReference type="PANTHER" id="PTHR10434">
    <property type="entry name" value="1-ACYL-SN-GLYCEROL-3-PHOSPHATE ACYLTRANSFERASE"/>
    <property type="match status" value="1"/>
</dbReference>
<accession>A0A3E0HAY2</accession>
<proteinExistence type="predicted"/>
<dbReference type="OrthoDB" id="9806008at2"/>
<keyword evidence="1 4" id="KW-0808">Transferase</keyword>
<keyword evidence="2 4" id="KW-0012">Acyltransferase</keyword>
<dbReference type="Pfam" id="PF01553">
    <property type="entry name" value="Acyltransferase"/>
    <property type="match status" value="1"/>
</dbReference>
<reference evidence="4 5" key="1">
    <citation type="submission" date="2018-08" db="EMBL/GenBank/DDBJ databases">
        <title>Genomic Encyclopedia of Archaeal and Bacterial Type Strains, Phase II (KMG-II): from individual species to whole genera.</title>
        <authorList>
            <person name="Goeker M."/>
        </authorList>
    </citation>
    <scope>NUCLEOTIDE SEQUENCE [LARGE SCALE GENOMIC DNA]</scope>
    <source>
        <strain evidence="4 5">DSM 45791</strain>
    </source>
</reference>
<gene>
    <name evidence="4" type="ORF">BCF44_112287</name>
</gene>
<dbReference type="GO" id="GO:0003841">
    <property type="term" value="F:1-acylglycerol-3-phosphate O-acyltransferase activity"/>
    <property type="evidence" value="ECO:0007669"/>
    <property type="project" value="TreeGrafter"/>
</dbReference>
<dbReference type="InterPro" id="IPR002123">
    <property type="entry name" value="Plipid/glycerol_acylTrfase"/>
</dbReference>
<evidence type="ECO:0000256" key="1">
    <source>
        <dbReference type="ARBA" id="ARBA00022679"/>
    </source>
</evidence>
<evidence type="ECO:0000313" key="5">
    <source>
        <dbReference type="Proteomes" id="UP000256269"/>
    </source>
</evidence>
<dbReference type="CDD" id="cd07989">
    <property type="entry name" value="LPLAT_AGPAT-like"/>
    <property type="match status" value="1"/>
</dbReference>
<dbReference type="PANTHER" id="PTHR10434:SF55">
    <property type="entry name" value="POSSIBLE ACYLTRANSFERASE"/>
    <property type="match status" value="1"/>
</dbReference>
<evidence type="ECO:0000313" key="4">
    <source>
        <dbReference type="EMBL" id="REH41203.1"/>
    </source>
</evidence>
<comment type="caution">
    <text evidence="4">The sequence shown here is derived from an EMBL/GenBank/DDBJ whole genome shotgun (WGS) entry which is preliminary data.</text>
</comment>
<keyword evidence="5" id="KW-1185">Reference proteome</keyword>
<dbReference type="GO" id="GO:0006654">
    <property type="term" value="P:phosphatidic acid biosynthetic process"/>
    <property type="evidence" value="ECO:0007669"/>
    <property type="project" value="TreeGrafter"/>
</dbReference>
<dbReference type="SUPFAM" id="SSF69593">
    <property type="entry name" value="Glycerol-3-phosphate (1)-acyltransferase"/>
    <property type="match status" value="1"/>
</dbReference>
<feature type="domain" description="Phospholipid/glycerol acyltransferase" evidence="3">
    <location>
        <begin position="40"/>
        <end position="164"/>
    </location>
</feature>
<organism evidence="4 5">
    <name type="scientific">Kutzneria buriramensis</name>
    <dbReference type="NCBI Taxonomy" id="1045776"/>
    <lineage>
        <taxon>Bacteria</taxon>
        <taxon>Bacillati</taxon>
        <taxon>Actinomycetota</taxon>
        <taxon>Actinomycetes</taxon>
        <taxon>Pseudonocardiales</taxon>
        <taxon>Pseudonocardiaceae</taxon>
        <taxon>Kutzneria</taxon>
    </lineage>
</organism>
<evidence type="ECO:0000256" key="2">
    <source>
        <dbReference type="ARBA" id="ARBA00023315"/>
    </source>
</evidence>
<dbReference type="AlphaFoldDB" id="A0A3E0HAY2"/>
<sequence length="244" mass="26928">MRKEKGGPWIRMCAIVLYPTVKLLARRVNKGPKLPRHGGVLLVMNHVSHLDPVFDAILVHNNERVPRFMAKASLWKVPVLGKVLVGAGQIPVYRGGDARESLRAAKESLEVASKGLEQGKLLVIYPEGTITKDPDGWPMASRTGAARLALANDVPVIPAARWGTRALYDGYNKKFRPFPRKTVTSVLGEPIDLSAYRDQPVTAQVLREVTDLLMGRVKELLEQARGEHAPEGFYSPVKAKQNGE</sequence>
<protein>
    <submittedName>
        <fullName evidence="4">1-acyl-sn-glycerol-3-phosphate acyltransferase</fullName>
    </submittedName>
</protein>
<dbReference type="Proteomes" id="UP000256269">
    <property type="component" value="Unassembled WGS sequence"/>
</dbReference>